<dbReference type="InterPro" id="IPR011698">
    <property type="entry name" value="GATase_3"/>
</dbReference>
<dbReference type="Gene3D" id="3.40.50.300">
    <property type="entry name" value="P-loop containing nucleotide triphosphate hydrolases"/>
    <property type="match status" value="1"/>
</dbReference>
<evidence type="ECO:0000313" key="8">
    <source>
        <dbReference type="Proteomes" id="UP000295008"/>
    </source>
</evidence>
<dbReference type="AlphaFoldDB" id="A0A4R1S503"/>
<evidence type="ECO:0000256" key="3">
    <source>
        <dbReference type="ARBA" id="ARBA00022962"/>
    </source>
</evidence>
<proteinExistence type="inferred from homology"/>
<dbReference type="InterPro" id="IPR002586">
    <property type="entry name" value="CobQ/CobB/MinD/ParA_Nub-bd_dom"/>
</dbReference>
<evidence type="ECO:0000259" key="5">
    <source>
        <dbReference type="Pfam" id="PF01656"/>
    </source>
</evidence>
<dbReference type="Proteomes" id="UP000295008">
    <property type="component" value="Unassembled WGS sequence"/>
</dbReference>
<evidence type="ECO:0000256" key="1">
    <source>
        <dbReference type="ARBA" id="ARBA00004953"/>
    </source>
</evidence>
<feature type="active site" description="Nucleophile" evidence="4">
    <location>
        <position position="331"/>
    </location>
</feature>
<comment type="function">
    <text evidence="4">Catalyzes amidations at positions B, D, E, and G on adenosylcobyrinic A,C-diamide. NH(2) groups are provided by glutamine, and one molecule of ATP is hydrogenolyzed for each amidation.</text>
</comment>
<dbReference type="InterPro" id="IPR027417">
    <property type="entry name" value="P-loop_NTPase"/>
</dbReference>
<dbReference type="InterPro" id="IPR047045">
    <property type="entry name" value="CobQ_N"/>
</dbReference>
<comment type="caution">
    <text evidence="7">The sequence shown here is derived from an EMBL/GenBank/DDBJ whole genome shotgun (WGS) entry which is preliminary data.</text>
</comment>
<gene>
    <name evidence="4" type="primary">cobQ</name>
    <name evidence="7" type="ORF">EDC14_100418</name>
</gene>
<dbReference type="Pfam" id="PF07685">
    <property type="entry name" value="GATase_3"/>
    <property type="match status" value="1"/>
</dbReference>
<protein>
    <recommendedName>
        <fullName evidence="4">Cobyric acid synthase</fullName>
    </recommendedName>
</protein>
<feature type="domain" description="CobQ/CobB/MinD/ParA nucleotide binding" evidence="5">
    <location>
        <begin position="6"/>
        <end position="229"/>
    </location>
</feature>
<dbReference type="InterPro" id="IPR004459">
    <property type="entry name" value="CobQ_synth"/>
</dbReference>
<evidence type="ECO:0000256" key="4">
    <source>
        <dbReference type="HAMAP-Rule" id="MF_00028"/>
    </source>
</evidence>
<comment type="pathway">
    <text evidence="1 4">Cofactor biosynthesis; adenosylcobalamin biosynthesis.</text>
</comment>
<dbReference type="OrthoDB" id="9808302at2"/>
<dbReference type="SUPFAM" id="SSF52540">
    <property type="entry name" value="P-loop containing nucleoside triphosphate hydrolases"/>
    <property type="match status" value="1"/>
</dbReference>
<feature type="active site" evidence="4">
    <location>
        <position position="431"/>
    </location>
</feature>
<dbReference type="NCBIfam" id="TIGR00313">
    <property type="entry name" value="cobQ"/>
    <property type="match status" value="1"/>
</dbReference>
<dbReference type="InterPro" id="IPR033949">
    <property type="entry name" value="CobQ_GATase1"/>
</dbReference>
<dbReference type="GO" id="GO:0009236">
    <property type="term" value="P:cobalamin biosynthetic process"/>
    <property type="evidence" value="ECO:0007669"/>
    <property type="project" value="UniProtKB-UniRule"/>
</dbReference>
<comment type="similarity">
    <text evidence="4">Belongs to the CobB/CobQ family. CobQ subfamily.</text>
</comment>
<dbReference type="NCBIfam" id="NF001989">
    <property type="entry name" value="PRK00784.1"/>
    <property type="match status" value="1"/>
</dbReference>
<dbReference type="PANTHER" id="PTHR21343">
    <property type="entry name" value="DETHIOBIOTIN SYNTHETASE"/>
    <property type="match status" value="1"/>
</dbReference>
<dbReference type="HAMAP" id="MF_00028">
    <property type="entry name" value="CobQ"/>
    <property type="match status" value="1"/>
</dbReference>
<dbReference type="GO" id="GO:0015420">
    <property type="term" value="F:ABC-type vitamin B12 transporter activity"/>
    <property type="evidence" value="ECO:0007669"/>
    <property type="project" value="UniProtKB-UniRule"/>
</dbReference>
<accession>A0A4R1S503</accession>
<dbReference type="GO" id="GO:0003824">
    <property type="term" value="F:catalytic activity"/>
    <property type="evidence" value="ECO:0007669"/>
    <property type="project" value="InterPro"/>
</dbReference>
<dbReference type="RefSeq" id="WP_132013032.1">
    <property type="nucleotide sequence ID" value="NZ_SLUN01000004.1"/>
</dbReference>
<dbReference type="CDD" id="cd05389">
    <property type="entry name" value="CobQ_N"/>
    <property type="match status" value="1"/>
</dbReference>
<dbReference type="CDD" id="cd01750">
    <property type="entry name" value="GATase1_CobQ"/>
    <property type="match status" value="1"/>
</dbReference>
<dbReference type="InterPro" id="IPR029062">
    <property type="entry name" value="Class_I_gatase-like"/>
</dbReference>
<keyword evidence="2 4" id="KW-0169">Cobalamin biosynthesis</keyword>
<dbReference type="UniPathway" id="UPA00148"/>
<evidence type="ECO:0000256" key="2">
    <source>
        <dbReference type="ARBA" id="ARBA00022573"/>
    </source>
</evidence>
<dbReference type="PANTHER" id="PTHR21343:SF1">
    <property type="entry name" value="COBYRIC ACID SYNTHASE"/>
    <property type="match status" value="1"/>
</dbReference>
<evidence type="ECO:0000313" key="7">
    <source>
        <dbReference type="EMBL" id="TCL74084.1"/>
    </source>
</evidence>
<feature type="domain" description="CobB/CobQ-like glutamine amidotransferase" evidence="6">
    <location>
        <begin position="255"/>
        <end position="437"/>
    </location>
</feature>
<evidence type="ECO:0000259" key="6">
    <source>
        <dbReference type="Pfam" id="PF07685"/>
    </source>
</evidence>
<sequence length="497" mass="54538">MPARTVMIQGTSSSVGKSLIVAGLCRVFREDGYRVAPFKSQNMALNSAVTPDGCEISRSQTMQAEAARVTPTVAMNPVLLKPKGDRRAQVILRGKPFGDFEARQYREEVTGQALETVRECLEELRRDYQIVVIEGAGSPAEINLRAHDIANMTIAAMADAPVILVGDIDRGGCLAALVGTMELLAPEERRRVKGIIINKFRGDRGLLQPGLDFLEERLGLPILGVLPYVRLELPEEDSLGLPDGPARGGAGIVAGVIRLPRIANFTDFDALRCDPGVTVRYIERPDELDGVDLIILPGTKNTTADLAWLRQSGLAERIAALAERTLILGICGGYQMLGREIHDPAGLESELPQLPGLGLLPVITRFEARDKTLRQVDAVWPDGAGTDHPIQGYEIHQGISEITGNANLFRLADGGWEGCQLEQRLFGTYLHGCLDNDFFRNHLLRLARRRKGLPDQPAGPSFREVREGSYRRLAAVLRQHLDLATIYEWMGFERGSA</sequence>
<reference evidence="7 8" key="1">
    <citation type="submission" date="2019-03" db="EMBL/GenBank/DDBJ databases">
        <title>Genomic Encyclopedia of Type Strains, Phase IV (KMG-IV): sequencing the most valuable type-strain genomes for metagenomic binning, comparative biology and taxonomic classification.</title>
        <authorList>
            <person name="Goeker M."/>
        </authorList>
    </citation>
    <scope>NUCLEOTIDE SEQUENCE [LARGE SCALE GENOMIC DNA]</scope>
    <source>
        <strain evidence="7 8">LX-B</strain>
    </source>
</reference>
<keyword evidence="3 4" id="KW-0315">Glutamine amidotransferase</keyword>
<dbReference type="Pfam" id="PF01656">
    <property type="entry name" value="CbiA"/>
    <property type="match status" value="1"/>
</dbReference>
<dbReference type="SUPFAM" id="SSF52317">
    <property type="entry name" value="Class I glutamine amidotransferase-like"/>
    <property type="match status" value="1"/>
</dbReference>
<name>A0A4R1S503_HYDET</name>
<dbReference type="EMBL" id="SLUN01000004">
    <property type="protein sequence ID" value="TCL74084.1"/>
    <property type="molecule type" value="Genomic_DNA"/>
</dbReference>
<dbReference type="Gene3D" id="3.40.50.880">
    <property type="match status" value="1"/>
</dbReference>
<keyword evidence="8" id="KW-1185">Reference proteome</keyword>
<dbReference type="PROSITE" id="PS51274">
    <property type="entry name" value="GATASE_COBBQ"/>
    <property type="match status" value="1"/>
</dbReference>
<organism evidence="7 8">
    <name type="scientific">Hydrogenispora ethanolica</name>
    <dbReference type="NCBI Taxonomy" id="1082276"/>
    <lineage>
        <taxon>Bacteria</taxon>
        <taxon>Bacillati</taxon>
        <taxon>Bacillota</taxon>
        <taxon>Hydrogenispora</taxon>
    </lineage>
</organism>